<dbReference type="PROSITE" id="PS00057">
    <property type="entry name" value="RIBOSOMAL_S18"/>
    <property type="match status" value="1"/>
</dbReference>
<organism evidence="7 8">
    <name type="scientific">Mycobacterium shigaense</name>
    <dbReference type="NCBI Taxonomy" id="722731"/>
    <lineage>
        <taxon>Bacteria</taxon>
        <taxon>Bacillati</taxon>
        <taxon>Actinomycetota</taxon>
        <taxon>Actinomycetes</taxon>
        <taxon>Mycobacteriales</taxon>
        <taxon>Mycobacteriaceae</taxon>
        <taxon>Mycobacterium</taxon>
        <taxon>Mycobacterium simiae complex</taxon>
    </lineage>
</organism>
<gene>
    <name evidence="7" type="primary">rpsR.2</name>
    <name evidence="5" type="synonym">rpsR</name>
    <name evidence="7" type="ORF">MSG_00215</name>
</gene>
<dbReference type="Pfam" id="PF01084">
    <property type="entry name" value="Ribosomal_S18"/>
    <property type="match status" value="1"/>
</dbReference>
<dbReference type="GO" id="GO:0070181">
    <property type="term" value="F:small ribosomal subunit rRNA binding"/>
    <property type="evidence" value="ECO:0007669"/>
    <property type="project" value="TreeGrafter"/>
</dbReference>
<dbReference type="AlphaFoldDB" id="A0A1Z4EBN7"/>
<dbReference type="HAMAP" id="MF_00270">
    <property type="entry name" value="Ribosomal_bS18"/>
    <property type="match status" value="1"/>
</dbReference>
<dbReference type="InterPro" id="IPR018275">
    <property type="entry name" value="Ribosomal_bS18_CS"/>
</dbReference>
<keyword evidence="5" id="KW-0699">rRNA-binding</keyword>
<reference evidence="8" key="1">
    <citation type="submission" date="2017-06" db="EMBL/GenBank/DDBJ databases">
        <title>Complete Genome Sequence of Mycobacterium shigaense.</title>
        <authorList>
            <person name="Fukano H."/>
            <person name="Yoshida M."/>
            <person name="Kazumi Y."/>
            <person name="Ogura Y."/>
            <person name="Mitarai S."/>
            <person name="Hayashi T."/>
            <person name="Hoshino Y."/>
        </authorList>
    </citation>
    <scope>NUCLEOTIDE SEQUENCE [LARGE SCALE GENOMIC DNA]</scope>
    <source>
        <strain evidence="8">UN-152</strain>
    </source>
</reference>
<evidence type="ECO:0000256" key="6">
    <source>
        <dbReference type="RuleBase" id="RU003910"/>
    </source>
</evidence>
<comment type="subunit">
    <text evidence="5">Part of the 30S ribosomal subunit. Forms a tight heterodimer with protein bS6.</text>
</comment>
<dbReference type="GO" id="GO:0022627">
    <property type="term" value="C:cytosolic small ribosomal subunit"/>
    <property type="evidence" value="ECO:0007669"/>
    <property type="project" value="TreeGrafter"/>
</dbReference>
<dbReference type="InterPro" id="IPR036870">
    <property type="entry name" value="Ribosomal_bS18_sf"/>
</dbReference>
<evidence type="ECO:0000256" key="1">
    <source>
        <dbReference type="ARBA" id="ARBA00005589"/>
    </source>
</evidence>
<dbReference type="SUPFAM" id="SSF46911">
    <property type="entry name" value="Ribosomal protein S18"/>
    <property type="match status" value="1"/>
</dbReference>
<accession>A0A1Z4EBN7</accession>
<keyword evidence="3 5" id="KW-0687">Ribonucleoprotein</keyword>
<dbReference type="Proteomes" id="UP000217736">
    <property type="component" value="Chromosome"/>
</dbReference>
<comment type="similarity">
    <text evidence="1 5 6">Belongs to the bacterial ribosomal protein bS18 family.</text>
</comment>
<dbReference type="KEGG" id="mshg:MSG_00215"/>
<comment type="function">
    <text evidence="5">Binds as a heterodimer with protein bS6 to the central domain of the 16S rRNA, where it helps stabilize the platform of the 30S subunit.</text>
</comment>
<name>A0A1Z4EBN7_9MYCO</name>
<dbReference type="GO" id="GO:0006412">
    <property type="term" value="P:translation"/>
    <property type="evidence" value="ECO:0007669"/>
    <property type="project" value="UniProtKB-UniRule"/>
</dbReference>
<dbReference type="Gene3D" id="4.10.640.10">
    <property type="entry name" value="Ribosomal protein S18"/>
    <property type="match status" value="1"/>
</dbReference>
<dbReference type="PANTHER" id="PTHR13479:SF40">
    <property type="entry name" value="SMALL RIBOSOMAL SUBUNIT PROTEIN BS18M"/>
    <property type="match status" value="1"/>
</dbReference>
<keyword evidence="8" id="KW-1185">Reference proteome</keyword>
<evidence type="ECO:0000313" key="8">
    <source>
        <dbReference type="Proteomes" id="UP000217736"/>
    </source>
</evidence>
<evidence type="ECO:0000256" key="2">
    <source>
        <dbReference type="ARBA" id="ARBA00022980"/>
    </source>
</evidence>
<dbReference type="RefSeq" id="WP_096436332.1">
    <property type="nucleotide sequence ID" value="NZ_AP018164.1"/>
</dbReference>
<dbReference type="EMBL" id="AP018164">
    <property type="protein sequence ID" value="BAX90381.1"/>
    <property type="molecule type" value="Genomic_DNA"/>
</dbReference>
<dbReference type="NCBIfam" id="TIGR00165">
    <property type="entry name" value="S18"/>
    <property type="match status" value="1"/>
</dbReference>
<keyword evidence="5" id="KW-0694">RNA-binding</keyword>
<evidence type="ECO:0000256" key="4">
    <source>
        <dbReference type="ARBA" id="ARBA00035141"/>
    </source>
</evidence>
<dbReference type="InterPro" id="IPR001648">
    <property type="entry name" value="Ribosomal_bS18"/>
</dbReference>
<protein>
    <recommendedName>
        <fullName evidence="4 5">Small ribosomal subunit protein bS18</fullName>
    </recommendedName>
</protein>
<sequence>MAGKPKRPSRIQPVSKKKNLLTSMGLTHVDYKDITTLPMFISDRGRMRSRRVTGLTVQQQRQVATAIRNAREMALLPYVGLR</sequence>
<proteinExistence type="inferred from homology"/>
<evidence type="ECO:0000256" key="5">
    <source>
        <dbReference type="HAMAP-Rule" id="MF_00270"/>
    </source>
</evidence>
<keyword evidence="2 5" id="KW-0689">Ribosomal protein</keyword>
<dbReference type="GO" id="GO:0003735">
    <property type="term" value="F:structural constituent of ribosome"/>
    <property type="evidence" value="ECO:0007669"/>
    <property type="project" value="InterPro"/>
</dbReference>
<dbReference type="OrthoDB" id="9812008at2"/>
<evidence type="ECO:0000256" key="3">
    <source>
        <dbReference type="ARBA" id="ARBA00023274"/>
    </source>
</evidence>
<dbReference type="PANTHER" id="PTHR13479">
    <property type="entry name" value="30S RIBOSOMAL PROTEIN S18"/>
    <property type="match status" value="1"/>
</dbReference>
<evidence type="ECO:0000313" key="7">
    <source>
        <dbReference type="EMBL" id="BAX90381.1"/>
    </source>
</evidence>
<dbReference type="PRINTS" id="PR00974">
    <property type="entry name" value="RIBOSOMALS18"/>
</dbReference>